<name>A0A9W7XFE3_9FUNG</name>
<keyword evidence="4" id="KW-1185">Reference proteome</keyword>
<keyword evidence="2" id="KW-0732">Signal</keyword>
<organism evidence="3 4">
    <name type="scientific">Coemansia asiatica</name>
    <dbReference type="NCBI Taxonomy" id="1052880"/>
    <lineage>
        <taxon>Eukaryota</taxon>
        <taxon>Fungi</taxon>
        <taxon>Fungi incertae sedis</taxon>
        <taxon>Zoopagomycota</taxon>
        <taxon>Kickxellomycotina</taxon>
        <taxon>Kickxellomycetes</taxon>
        <taxon>Kickxellales</taxon>
        <taxon>Kickxellaceae</taxon>
        <taxon>Coemansia</taxon>
    </lineage>
</organism>
<feature type="region of interest" description="Disordered" evidence="1">
    <location>
        <begin position="162"/>
        <end position="239"/>
    </location>
</feature>
<feature type="chain" id="PRO_5040974670" evidence="2">
    <location>
        <begin position="19"/>
        <end position="239"/>
    </location>
</feature>
<feature type="compositionally biased region" description="Polar residues" evidence="1">
    <location>
        <begin position="180"/>
        <end position="201"/>
    </location>
</feature>
<protein>
    <submittedName>
        <fullName evidence="3">Uncharacterized protein</fullName>
    </submittedName>
</protein>
<evidence type="ECO:0000256" key="1">
    <source>
        <dbReference type="SAM" id="MobiDB-lite"/>
    </source>
</evidence>
<reference evidence="3" key="1">
    <citation type="submission" date="2022-07" db="EMBL/GenBank/DDBJ databases">
        <title>Phylogenomic reconstructions and comparative analyses of Kickxellomycotina fungi.</title>
        <authorList>
            <person name="Reynolds N.K."/>
            <person name="Stajich J.E."/>
            <person name="Barry K."/>
            <person name="Grigoriev I.V."/>
            <person name="Crous P."/>
            <person name="Smith M.E."/>
        </authorList>
    </citation>
    <scope>NUCLEOTIDE SEQUENCE</scope>
    <source>
        <strain evidence="3">NBRC 105413</strain>
    </source>
</reference>
<accession>A0A9W7XFE3</accession>
<evidence type="ECO:0000313" key="4">
    <source>
        <dbReference type="Proteomes" id="UP001145021"/>
    </source>
</evidence>
<comment type="caution">
    <text evidence="3">The sequence shown here is derived from an EMBL/GenBank/DDBJ whole genome shotgun (WGS) entry which is preliminary data.</text>
</comment>
<dbReference type="Proteomes" id="UP001145021">
    <property type="component" value="Unassembled WGS sequence"/>
</dbReference>
<proteinExistence type="predicted"/>
<feature type="signal peptide" evidence="2">
    <location>
        <begin position="1"/>
        <end position="18"/>
    </location>
</feature>
<dbReference type="EMBL" id="JANBOH010000754">
    <property type="protein sequence ID" value="KAJ1641670.1"/>
    <property type="molecule type" value="Genomic_DNA"/>
</dbReference>
<evidence type="ECO:0000313" key="3">
    <source>
        <dbReference type="EMBL" id="KAJ1641670.1"/>
    </source>
</evidence>
<dbReference type="AlphaFoldDB" id="A0A9W7XFE3"/>
<feature type="compositionally biased region" description="Acidic residues" evidence="1">
    <location>
        <begin position="162"/>
        <end position="171"/>
    </location>
</feature>
<feature type="non-terminal residue" evidence="3">
    <location>
        <position position="239"/>
    </location>
</feature>
<evidence type="ECO:0000256" key="2">
    <source>
        <dbReference type="SAM" id="SignalP"/>
    </source>
</evidence>
<feature type="compositionally biased region" description="Polar residues" evidence="1">
    <location>
        <begin position="211"/>
        <end position="239"/>
    </location>
</feature>
<gene>
    <name evidence="3" type="ORF">LPJ64_006385</name>
</gene>
<sequence length="239" mass="25288">MVSKRLFSALTFSVLASARVVPLHPRAEASPAPTDIGFVLNNIADILPNESMMNELHAAASSLMSEVGQPGYEEKAEEYLSSYLSSLNANNDPASASQWASQVVSLLDPPEDIPDKVAVPYSSLISVLHSPQVAGNSADIINELIKLITSVRSIMPELFEDEADTDADTSTEADAASSSIKSTKQSLADSSNFDDNNVSTTKKQETESEQGDLSSDGTAEQTESDGETSGASSNAHKAF</sequence>